<gene>
    <name evidence="2" type="ORF">HYY65_12735</name>
</gene>
<dbReference type="EMBL" id="JACPSX010000245">
    <property type="protein sequence ID" value="MBI3015891.1"/>
    <property type="molecule type" value="Genomic_DNA"/>
</dbReference>
<dbReference type="InterPro" id="IPR005368">
    <property type="entry name" value="UPF0175"/>
</dbReference>
<protein>
    <submittedName>
        <fullName evidence="2">UPF0175 family protein</fullName>
    </submittedName>
</protein>
<organism evidence="2 3">
    <name type="scientific">Tectimicrobiota bacterium</name>
    <dbReference type="NCBI Taxonomy" id="2528274"/>
    <lineage>
        <taxon>Bacteria</taxon>
        <taxon>Pseudomonadati</taxon>
        <taxon>Nitrospinota/Tectimicrobiota group</taxon>
        <taxon>Candidatus Tectimicrobiota</taxon>
    </lineage>
</organism>
<comment type="caution">
    <text evidence="2">The sequence shown here is derived from an EMBL/GenBank/DDBJ whole genome shotgun (WGS) entry which is preliminary data.</text>
</comment>
<evidence type="ECO:0000313" key="3">
    <source>
        <dbReference type="Proteomes" id="UP000741360"/>
    </source>
</evidence>
<sequence length="87" mass="9527">MPIVHIEIPEETLISLKQDPESFSQDLRLLAAVKLFELGKLSSGRAAQLAGMSRVEFLEDLRASGLWISEELMAIVLAQTGESSGTR</sequence>
<comment type="similarity">
    <text evidence="1">Belongs to the UPF0175 family.</text>
</comment>
<name>A0A932GR84_UNCTE</name>
<evidence type="ECO:0000313" key="2">
    <source>
        <dbReference type="EMBL" id="MBI3015891.1"/>
    </source>
</evidence>
<dbReference type="PANTHER" id="PTHR37525:SF1">
    <property type="entry name" value="UPF0175 PROTEIN SSL1255"/>
    <property type="match status" value="1"/>
</dbReference>
<reference evidence="2" key="1">
    <citation type="submission" date="2020-07" db="EMBL/GenBank/DDBJ databases">
        <title>Huge and variable diversity of episymbiotic CPR bacteria and DPANN archaea in groundwater ecosystems.</title>
        <authorList>
            <person name="He C.Y."/>
            <person name="Keren R."/>
            <person name="Whittaker M."/>
            <person name="Farag I.F."/>
            <person name="Doudna J."/>
            <person name="Cate J.H.D."/>
            <person name="Banfield J.F."/>
        </authorList>
    </citation>
    <scope>NUCLEOTIDE SEQUENCE</scope>
    <source>
        <strain evidence="2">NC_groundwater_717_Ag_S-0.2um_59_8</strain>
    </source>
</reference>
<evidence type="ECO:0000256" key="1">
    <source>
        <dbReference type="ARBA" id="ARBA00005651"/>
    </source>
</evidence>
<dbReference type="Pfam" id="PF03683">
    <property type="entry name" value="UPF0175"/>
    <property type="match status" value="1"/>
</dbReference>
<proteinExistence type="inferred from homology"/>
<dbReference type="AlphaFoldDB" id="A0A932GR84"/>
<accession>A0A932GR84</accession>
<dbReference type="PANTHER" id="PTHR37525">
    <property type="entry name" value="UPF0175 PROTEIN SSL1255"/>
    <property type="match status" value="1"/>
</dbReference>
<dbReference type="Proteomes" id="UP000741360">
    <property type="component" value="Unassembled WGS sequence"/>
</dbReference>
<dbReference type="InterPro" id="IPR052264">
    <property type="entry name" value="UPF0175_domain"/>
</dbReference>